<dbReference type="PROSITE" id="PS51450">
    <property type="entry name" value="LRR"/>
    <property type="match status" value="1"/>
</dbReference>
<dbReference type="InterPro" id="IPR000719">
    <property type="entry name" value="Prot_kinase_dom"/>
</dbReference>
<dbReference type="PANTHER" id="PTHR45631">
    <property type="entry name" value="OS07G0107800 PROTEIN-RELATED"/>
    <property type="match status" value="1"/>
</dbReference>
<dbReference type="PROSITE" id="PS00108">
    <property type="entry name" value="PROTEIN_KINASE_ST"/>
    <property type="match status" value="1"/>
</dbReference>
<dbReference type="PROSITE" id="PS50011">
    <property type="entry name" value="PROTEIN_KINASE_DOM"/>
    <property type="match status" value="1"/>
</dbReference>
<dbReference type="Gene3D" id="3.30.200.20">
    <property type="entry name" value="Phosphorylase Kinase, domain 1"/>
    <property type="match status" value="1"/>
</dbReference>
<evidence type="ECO:0000256" key="1">
    <source>
        <dbReference type="ARBA" id="ARBA00004167"/>
    </source>
</evidence>
<comment type="catalytic activity">
    <reaction evidence="9">
        <text>L-seryl-[protein] + ATP = O-phospho-L-seryl-[protein] + ADP + H(+)</text>
        <dbReference type="Rhea" id="RHEA:17989"/>
        <dbReference type="Rhea" id="RHEA-COMP:9863"/>
        <dbReference type="Rhea" id="RHEA-COMP:11604"/>
        <dbReference type="ChEBI" id="CHEBI:15378"/>
        <dbReference type="ChEBI" id="CHEBI:29999"/>
        <dbReference type="ChEBI" id="CHEBI:30616"/>
        <dbReference type="ChEBI" id="CHEBI:83421"/>
        <dbReference type="ChEBI" id="CHEBI:456216"/>
        <dbReference type="EC" id="2.7.11.1"/>
    </reaction>
</comment>
<evidence type="ECO:0000256" key="10">
    <source>
        <dbReference type="SAM" id="Phobius"/>
    </source>
</evidence>
<evidence type="ECO:0000256" key="7">
    <source>
        <dbReference type="ARBA" id="ARBA00023136"/>
    </source>
</evidence>
<keyword evidence="7 10" id="KW-0472">Membrane</keyword>
<evidence type="ECO:0000256" key="6">
    <source>
        <dbReference type="ARBA" id="ARBA00022989"/>
    </source>
</evidence>
<accession>A0A2K1KD29</accession>
<evidence type="ECO:0000313" key="14">
    <source>
        <dbReference type="EnsemblPlants" id="Pp3c7_25750V3.1"/>
    </source>
</evidence>
<evidence type="ECO:0000256" key="2">
    <source>
        <dbReference type="ARBA" id="ARBA00012513"/>
    </source>
</evidence>
<feature type="domain" description="Protein kinase" evidence="12">
    <location>
        <begin position="610"/>
        <end position="884"/>
    </location>
</feature>
<proteinExistence type="predicted"/>
<evidence type="ECO:0000256" key="5">
    <source>
        <dbReference type="ARBA" id="ARBA00022737"/>
    </source>
</evidence>
<dbReference type="InterPro" id="IPR008271">
    <property type="entry name" value="Ser/Thr_kinase_AS"/>
</dbReference>
<reference evidence="13 15" key="1">
    <citation type="journal article" date="2008" name="Science">
        <title>The Physcomitrella genome reveals evolutionary insights into the conquest of land by plants.</title>
        <authorList>
            <person name="Rensing S."/>
            <person name="Lang D."/>
            <person name="Zimmer A."/>
            <person name="Terry A."/>
            <person name="Salamov A."/>
            <person name="Shapiro H."/>
            <person name="Nishiyama T."/>
            <person name="Perroud P.-F."/>
            <person name="Lindquist E."/>
            <person name="Kamisugi Y."/>
            <person name="Tanahashi T."/>
            <person name="Sakakibara K."/>
            <person name="Fujita T."/>
            <person name="Oishi K."/>
            <person name="Shin-I T."/>
            <person name="Kuroki Y."/>
            <person name="Toyoda A."/>
            <person name="Suzuki Y."/>
            <person name="Hashimoto A."/>
            <person name="Yamaguchi K."/>
            <person name="Sugano A."/>
            <person name="Kohara Y."/>
            <person name="Fujiyama A."/>
            <person name="Anterola A."/>
            <person name="Aoki S."/>
            <person name="Ashton N."/>
            <person name="Barbazuk W.B."/>
            <person name="Barker E."/>
            <person name="Bennetzen J."/>
            <person name="Bezanilla M."/>
            <person name="Blankenship R."/>
            <person name="Cho S.H."/>
            <person name="Dutcher S."/>
            <person name="Estelle M."/>
            <person name="Fawcett J.A."/>
            <person name="Gundlach H."/>
            <person name="Hanada K."/>
            <person name="Heyl A."/>
            <person name="Hicks K.A."/>
            <person name="Hugh J."/>
            <person name="Lohr M."/>
            <person name="Mayer K."/>
            <person name="Melkozernov A."/>
            <person name="Murata T."/>
            <person name="Nelson D."/>
            <person name="Pils B."/>
            <person name="Prigge M."/>
            <person name="Reiss B."/>
            <person name="Renner T."/>
            <person name="Rombauts S."/>
            <person name="Rushton P."/>
            <person name="Sanderfoot A."/>
            <person name="Schween G."/>
            <person name="Shiu S.-H."/>
            <person name="Stueber K."/>
            <person name="Theodoulou F.L."/>
            <person name="Tu H."/>
            <person name="Van de Peer Y."/>
            <person name="Verrier P.J."/>
            <person name="Waters E."/>
            <person name="Wood A."/>
            <person name="Yang L."/>
            <person name="Cove D."/>
            <person name="Cuming A."/>
            <person name="Hasebe M."/>
            <person name="Lucas S."/>
            <person name="Mishler D.B."/>
            <person name="Reski R."/>
            <person name="Grigoriev I."/>
            <person name="Quatrano R.S."/>
            <person name="Boore J.L."/>
        </authorList>
    </citation>
    <scope>NUCLEOTIDE SEQUENCE [LARGE SCALE GENOMIC DNA]</scope>
    <source>
        <strain evidence="14 15">cv. Gransden 2004</strain>
    </source>
</reference>
<dbReference type="GO" id="GO:0016020">
    <property type="term" value="C:membrane"/>
    <property type="evidence" value="ECO:0007669"/>
    <property type="project" value="UniProtKB-SubCell"/>
</dbReference>
<dbReference type="InterPro" id="IPR032675">
    <property type="entry name" value="LRR_dom_sf"/>
</dbReference>
<dbReference type="RefSeq" id="XP_024381378.1">
    <property type="nucleotide sequence ID" value="XM_024525610.2"/>
</dbReference>
<dbReference type="EnsemblPlants" id="Pp3c7_25750V3.1">
    <property type="protein sequence ID" value="Pp3c7_25750V3.1"/>
    <property type="gene ID" value="Pp3c7_25750"/>
</dbReference>
<dbReference type="Pfam" id="PF07714">
    <property type="entry name" value="PK_Tyr_Ser-Thr"/>
    <property type="match status" value="1"/>
</dbReference>
<keyword evidence="4 10" id="KW-0812">Transmembrane</keyword>
<evidence type="ECO:0000256" key="8">
    <source>
        <dbReference type="ARBA" id="ARBA00047899"/>
    </source>
</evidence>
<dbReference type="PANTHER" id="PTHR45631:SF68">
    <property type="entry name" value="REPEAT FAMILY PROTEIN, PUTATIVE, EXPRESSED-RELATED"/>
    <property type="match status" value="1"/>
</dbReference>
<dbReference type="Pfam" id="PF00560">
    <property type="entry name" value="LRR_1"/>
    <property type="match status" value="1"/>
</dbReference>
<feature type="chain" id="PRO_5043158264" description="non-specific serine/threonine protein kinase" evidence="11">
    <location>
        <begin position="28"/>
        <end position="896"/>
    </location>
</feature>
<dbReference type="Gene3D" id="1.10.510.10">
    <property type="entry name" value="Transferase(Phosphotransferase) domain 1"/>
    <property type="match status" value="1"/>
</dbReference>
<dbReference type="KEGG" id="ppp:112285078"/>
<dbReference type="AlphaFoldDB" id="A0A2K1KD29"/>
<name>A0A2K1KD29_PHYPA</name>
<evidence type="ECO:0000256" key="3">
    <source>
        <dbReference type="ARBA" id="ARBA00022614"/>
    </source>
</evidence>
<sequence length="896" mass="99215">MANWFTAGRFAIGLLVLLGLHAPLSEAQNNGFVNIDCGAEAEYTDTSGITWIPDAPFVTTGQISHNVSSQIYGASKRHSSLRYFPGLQSKFCYTLNATNDTAYIVRITFLYGKYDGRLRSPTFQLLIDTVNLGLILTDGSDTTVVKEIIVTAVSANIYLCLAPLQVGIDVPFINSIELRPLGSRMYPKTRQGYMMINNYRYNFGGDDVSFPQDKYDRTWWNFSAPDARSLVSTQDVTVTDGFSRDEAPLEVLNTAIVWQKDVNFIMSLNASGGINYVVLLWFAEIEQVNQIREFEVGIDGNWQEPINVKNTVGKMYEAYQWGYPSVNLTSTSYLGLRSTNRSQLGPILNGLEVYFVSDPVLPRTDVRDVAAIEAVKKHWNLSTWTGDPCLSVPYSWITCSLDIIPRIVELNLTSYNLSGSIPDELGNLTELTSLSLEHNALMDSIPDLSALTILQKLHLQDNSLTGEFPAWVETLPALEELFVEDNNLTGYVPPNLLNKRSLLFTYTPSPFLCTGTRTSCTPLASPMTSSITSVDDGGNGSSTVTIVIGCVVGGLGVTLLIFVAILISRWRKRKLLSRALHFAKKGGDPVHVAKGQTMAYSFIEVKEATNDFIDQIREGGLGPVYKGRLSNGTEVAVKRCWPIHKRGAVEFFNEVVVLARVNHRNLTSLVGYCREGQEQALLYEYSSNNELGTYLHGNGKLLSWSTRLAIALDAAQGLEYLHNNCIIHGDVKPANILLTSKTVVAKVVHFGFANFSCERDTTLQLHNADAKGTDGYLDPEFLENNRLTEKSDVYGFGVVLLELISGQEPINMTVLARDPSLIEWMRPLIAAGELKVVVDPALGDDYNLDAMWKMVELGMMCVEPRDYHRPSMTEVVQEIRDAIVIEEGSSVTARGL</sequence>
<dbReference type="GO" id="GO:0005524">
    <property type="term" value="F:ATP binding"/>
    <property type="evidence" value="ECO:0007669"/>
    <property type="project" value="InterPro"/>
</dbReference>
<dbReference type="Pfam" id="PF12819">
    <property type="entry name" value="Malectin_like"/>
    <property type="match status" value="1"/>
</dbReference>
<comment type="subcellular location">
    <subcellularLocation>
        <location evidence="1">Membrane</location>
        <topology evidence="1">Single-pass membrane protein</topology>
    </subcellularLocation>
</comment>
<keyword evidence="6 10" id="KW-1133">Transmembrane helix</keyword>
<protein>
    <recommendedName>
        <fullName evidence="2">non-specific serine/threonine protein kinase</fullName>
        <ecNumber evidence="2">2.7.11.1</ecNumber>
    </recommendedName>
</protein>
<dbReference type="STRING" id="3218.A0A2K1KD29"/>
<gene>
    <name evidence="14" type="primary">LOC112285078</name>
    <name evidence="13" type="ORF">PHYPA_010878</name>
</gene>
<dbReference type="SUPFAM" id="SSF52058">
    <property type="entry name" value="L domain-like"/>
    <property type="match status" value="1"/>
</dbReference>
<evidence type="ECO:0000313" key="15">
    <source>
        <dbReference type="Proteomes" id="UP000006727"/>
    </source>
</evidence>
<evidence type="ECO:0000256" key="9">
    <source>
        <dbReference type="ARBA" id="ARBA00048679"/>
    </source>
</evidence>
<dbReference type="Gene3D" id="2.60.120.430">
    <property type="entry name" value="Galactose-binding lectin"/>
    <property type="match status" value="1"/>
</dbReference>
<dbReference type="EC" id="2.7.11.1" evidence="2"/>
<evidence type="ECO:0000259" key="12">
    <source>
        <dbReference type="PROSITE" id="PS50011"/>
    </source>
</evidence>
<reference evidence="14" key="3">
    <citation type="submission" date="2020-12" db="UniProtKB">
        <authorList>
            <consortium name="EnsemblPlants"/>
        </authorList>
    </citation>
    <scope>IDENTIFICATION</scope>
</reference>
<dbReference type="Gramene" id="Pp3c7_25750V3.3">
    <property type="protein sequence ID" value="Pp3c7_25750V3.3"/>
    <property type="gene ID" value="Pp3c7_25750"/>
</dbReference>
<dbReference type="SUPFAM" id="SSF56112">
    <property type="entry name" value="Protein kinase-like (PK-like)"/>
    <property type="match status" value="1"/>
</dbReference>
<dbReference type="SMART" id="SM00220">
    <property type="entry name" value="S_TKc"/>
    <property type="match status" value="1"/>
</dbReference>
<dbReference type="InterPro" id="IPR011009">
    <property type="entry name" value="Kinase-like_dom_sf"/>
</dbReference>
<dbReference type="OrthoDB" id="1111193at2759"/>
<dbReference type="InterPro" id="IPR001611">
    <property type="entry name" value="Leu-rich_rpt"/>
</dbReference>
<dbReference type="Proteomes" id="UP000006727">
    <property type="component" value="Chromosome 7"/>
</dbReference>
<organism evidence="13">
    <name type="scientific">Physcomitrium patens</name>
    <name type="common">Spreading-leaved earth moss</name>
    <name type="synonym">Physcomitrella patens</name>
    <dbReference type="NCBI Taxonomy" id="3218"/>
    <lineage>
        <taxon>Eukaryota</taxon>
        <taxon>Viridiplantae</taxon>
        <taxon>Streptophyta</taxon>
        <taxon>Embryophyta</taxon>
        <taxon>Bryophyta</taxon>
        <taxon>Bryophytina</taxon>
        <taxon>Bryopsida</taxon>
        <taxon>Funariidae</taxon>
        <taxon>Funariales</taxon>
        <taxon>Funariaceae</taxon>
        <taxon>Physcomitrium</taxon>
    </lineage>
</organism>
<dbReference type="GeneID" id="112285078"/>
<dbReference type="Gene3D" id="3.80.10.10">
    <property type="entry name" value="Ribonuclease Inhibitor"/>
    <property type="match status" value="1"/>
</dbReference>
<evidence type="ECO:0000313" key="13">
    <source>
        <dbReference type="EMBL" id="PNR51690.1"/>
    </source>
</evidence>
<comment type="catalytic activity">
    <reaction evidence="8">
        <text>L-threonyl-[protein] + ATP = O-phospho-L-threonyl-[protein] + ADP + H(+)</text>
        <dbReference type="Rhea" id="RHEA:46608"/>
        <dbReference type="Rhea" id="RHEA-COMP:11060"/>
        <dbReference type="Rhea" id="RHEA-COMP:11605"/>
        <dbReference type="ChEBI" id="CHEBI:15378"/>
        <dbReference type="ChEBI" id="CHEBI:30013"/>
        <dbReference type="ChEBI" id="CHEBI:30616"/>
        <dbReference type="ChEBI" id="CHEBI:61977"/>
        <dbReference type="ChEBI" id="CHEBI:456216"/>
        <dbReference type="EC" id="2.7.11.1"/>
    </reaction>
</comment>
<keyword evidence="5" id="KW-0677">Repeat</keyword>
<feature type="transmembrane region" description="Helical" evidence="10">
    <location>
        <begin position="546"/>
        <end position="568"/>
    </location>
</feature>
<evidence type="ECO:0000256" key="11">
    <source>
        <dbReference type="SAM" id="SignalP"/>
    </source>
</evidence>
<dbReference type="InterPro" id="IPR024788">
    <property type="entry name" value="Malectin-like_Carb-bd_dom"/>
</dbReference>
<dbReference type="FunFam" id="3.80.10.10:FF:000383">
    <property type="entry name" value="Leucine-rich repeat receptor protein kinase EMS1"/>
    <property type="match status" value="1"/>
</dbReference>
<dbReference type="PaxDb" id="3218-PP1S97_129V6.1"/>
<reference evidence="13 15" key="2">
    <citation type="journal article" date="2018" name="Plant J.">
        <title>The Physcomitrella patens chromosome-scale assembly reveals moss genome structure and evolution.</title>
        <authorList>
            <person name="Lang D."/>
            <person name="Ullrich K.K."/>
            <person name="Murat F."/>
            <person name="Fuchs J."/>
            <person name="Jenkins J."/>
            <person name="Haas F.B."/>
            <person name="Piednoel M."/>
            <person name="Gundlach H."/>
            <person name="Van Bel M."/>
            <person name="Meyberg R."/>
            <person name="Vives C."/>
            <person name="Morata J."/>
            <person name="Symeonidi A."/>
            <person name="Hiss M."/>
            <person name="Muchero W."/>
            <person name="Kamisugi Y."/>
            <person name="Saleh O."/>
            <person name="Blanc G."/>
            <person name="Decker E.L."/>
            <person name="van Gessel N."/>
            <person name="Grimwood J."/>
            <person name="Hayes R.D."/>
            <person name="Graham S.W."/>
            <person name="Gunter L.E."/>
            <person name="McDaniel S.F."/>
            <person name="Hoernstein S.N.W."/>
            <person name="Larsson A."/>
            <person name="Li F.W."/>
            <person name="Perroud P.F."/>
            <person name="Phillips J."/>
            <person name="Ranjan P."/>
            <person name="Rokshar D.S."/>
            <person name="Rothfels C.J."/>
            <person name="Schneider L."/>
            <person name="Shu S."/>
            <person name="Stevenson D.W."/>
            <person name="Thummler F."/>
            <person name="Tillich M."/>
            <person name="Villarreal Aguilar J.C."/>
            <person name="Widiez T."/>
            <person name="Wong G.K."/>
            <person name="Wymore A."/>
            <person name="Zhang Y."/>
            <person name="Zimmer A.D."/>
            <person name="Quatrano R.S."/>
            <person name="Mayer K.F.X."/>
            <person name="Goodstein D."/>
            <person name="Casacuberta J.M."/>
            <person name="Vandepoele K."/>
            <person name="Reski R."/>
            <person name="Cuming A.C."/>
            <person name="Tuskan G.A."/>
            <person name="Maumus F."/>
            <person name="Salse J."/>
            <person name="Schmutz J."/>
            <person name="Rensing S.A."/>
        </authorList>
    </citation>
    <scope>NUCLEOTIDE SEQUENCE [LARGE SCALE GENOMIC DNA]</scope>
    <source>
        <strain evidence="14 15">cv. Gransden 2004</strain>
    </source>
</reference>
<keyword evidence="15" id="KW-1185">Reference proteome</keyword>
<dbReference type="EnsemblPlants" id="Pp3c7_25750V3.3">
    <property type="protein sequence ID" value="Pp3c7_25750V3.3"/>
    <property type="gene ID" value="Pp3c7_25750"/>
</dbReference>
<feature type="signal peptide" evidence="11">
    <location>
        <begin position="1"/>
        <end position="27"/>
    </location>
</feature>
<dbReference type="OMA" id="CEINQAN"/>
<keyword evidence="3" id="KW-0433">Leucine-rich repeat</keyword>
<dbReference type="GO" id="GO:0004672">
    <property type="term" value="F:protein kinase activity"/>
    <property type="evidence" value="ECO:0007669"/>
    <property type="project" value="InterPro"/>
</dbReference>
<dbReference type="Gramene" id="Pp3c7_25750V3.1">
    <property type="protein sequence ID" value="Pp3c7_25750V3.1"/>
    <property type="gene ID" value="Pp3c7_25750"/>
</dbReference>
<keyword evidence="11" id="KW-0732">Signal</keyword>
<dbReference type="InterPro" id="IPR001245">
    <property type="entry name" value="Ser-Thr/Tyr_kinase_cat_dom"/>
</dbReference>
<evidence type="ECO:0000256" key="4">
    <source>
        <dbReference type="ARBA" id="ARBA00022692"/>
    </source>
</evidence>
<dbReference type="EMBL" id="ABEU02000007">
    <property type="protein sequence ID" value="PNR51690.1"/>
    <property type="molecule type" value="Genomic_DNA"/>
</dbReference>